<dbReference type="AlphaFoldDB" id="A0AAD6KYW4"/>
<dbReference type="InterPro" id="IPR044522">
    <property type="entry name" value="TSO1-like"/>
</dbReference>
<keyword evidence="2" id="KW-1185">Reference proteome</keyword>
<dbReference type="Proteomes" id="UP001162972">
    <property type="component" value="Chromosome 10"/>
</dbReference>
<reference evidence="1 2" key="1">
    <citation type="journal article" date="2023" name="Int. J. Mol. Sci.">
        <title>De Novo Assembly and Annotation of 11 Diverse Shrub Willow (Salix) Genomes Reveals Novel Gene Organization in Sex-Linked Regions.</title>
        <authorList>
            <person name="Hyden B."/>
            <person name="Feng K."/>
            <person name="Yates T.B."/>
            <person name="Jawdy S."/>
            <person name="Cereghino C."/>
            <person name="Smart L.B."/>
            <person name="Muchero W."/>
        </authorList>
    </citation>
    <scope>NUCLEOTIDE SEQUENCE [LARGE SCALE GENOMIC DNA]</scope>
    <source>
        <tissue evidence="1">Shoot tip</tissue>
    </source>
</reference>
<dbReference type="PANTHER" id="PTHR46159:SF12">
    <property type="entry name" value="PROTEIN TESMIN_TSO1-LIKE CXC 3-RELATED"/>
    <property type="match status" value="1"/>
</dbReference>
<name>A0AAD6KYW4_9ROSI</name>
<evidence type="ECO:0000313" key="2">
    <source>
        <dbReference type="Proteomes" id="UP001162972"/>
    </source>
</evidence>
<dbReference type="EMBL" id="JAPFFJ010000003">
    <property type="protein sequence ID" value="KAJ6431475.1"/>
    <property type="molecule type" value="Genomic_DNA"/>
</dbReference>
<comment type="caution">
    <text evidence="1">The sequence shown here is derived from an EMBL/GenBank/DDBJ whole genome shotgun (WGS) entry which is preliminary data.</text>
</comment>
<dbReference type="PANTHER" id="PTHR46159">
    <property type="entry name" value="PROTEIN TESMIN/TSO1-LIKE CXC 2"/>
    <property type="match status" value="1"/>
</dbReference>
<protein>
    <submittedName>
        <fullName evidence="1">Uncharacterized protein</fullName>
    </submittedName>
</protein>
<dbReference type="GO" id="GO:0003700">
    <property type="term" value="F:DNA-binding transcription factor activity"/>
    <property type="evidence" value="ECO:0007669"/>
    <property type="project" value="InterPro"/>
</dbReference>
<sequence>MDTPEKTQITTPLSKFEDSPVFNYINSLSPIKPVKSTNIAQSFHSLSFASLPSVFTSPHVSSHKETRFLKRHNYSDLSKPEFSSGNGNDVCKDEEVAVDAAQLYGNSAEVHDKFDPGMSIGESSVEPPSEHLKFAVELPQTLKYDCGSPDSRCATQMDIVSESADTSLSLVPFANEASQKSSLEDAADLLVFNSPIDAEGFKELFQKSPNPVVGFCTSFNEVQKTQIVNPFGSGEQNEMGDPSTRPGETIELTQMDPTLDNFAANEDPNKYMISNASKAVSNLHRGMRRRCLDFEKVGSRRKNIDDGSSSSSVFSAVR</sequence>
<organism evidence="1 2">
    <name type="scientific">Salix udensis</name>
    <dbReference type="NCBI Taxonomy" id="889485"/>
    <lineage>
        <taxon>Eukaryota</taxon>
        <taxon>Viridiplantae</taxon>
        <taxon>Streptophyta</taxon>
        <taxon>Embryophyta</taxon>
        <taxon>Tracheophyta</taxon>
        <taxon>Spermatophyta</taxon>
        <taxon>Magnoliopsida</taxon>
        <taxon>eudicotyledons</taxon>
        <taxon>Gunneridae</taxon>
        <taxon>Pentapetalae</taxon>
        <taxon>rosids</taxon>
        <taxon>fabids</taxon>
        <taxon>Malpighiales</taxon>
        <taxon>Salicaceae</taxon>
        <taxon>Saliceae</taxon>
        <taxon>Salix</taxon>
    </lineage>
</organism>
<gene>
    <name evidence="1" type="ORF">OIU84_018869</name>
</gene>
<accession>A0AAD6KYW4</accession>
<proteinExistence type="predicted"/>
<evidence type="ECO:0000313" key="1">
    <source>
        <dbReference type="EMBL" id="KAJ6431475.1"/>
    </source>
</evidence>